<proteinExistence type="predicted"/>
<dbReference type="Proteomes" id="UP000003340">
    <property type="component" value="Unassembled WGS sequence"/>
</dbReference>
<evidence type="ECO:0000256" key="1">
    <source>
        <dbReference type="SAM" id="MobiDB-lite"/>
    </source>
</evidence>
<dbReference type="AlphaFoldDB" id="C0ED80"/>
<feature type="region of interest" description="Disordered" evidence="1">
    <location>
        <begin position="1"/>
        <end position="34"/>
    </location>
</feature>
<gene>
    <name evidence="2" type="ORF">CLOSTMETH_01806</name>
</gene>
<dbReference type="EMBL" id="ACEC01000060">
    <property type="protein sequence ID" value="EEG30593.1"/>
    <property type="molecule type" value="Genomic_DNA"/>
</dbReference>
<comment type="caution">
    <text evidence="2">The sequence shown here is derived from an EMBL/GenBank/DDBJ whole genome shotgun (WGS) entry which is preliminary data.</text>
</comment>
<sequence>MDSLFNTGTSVKKNRNTSGSFLRRRLSGRRSEGKLAQMGTAVVLTQPGVGGRARRKQPRQPQSR</sequence>
<evidence type="ECO:0000313" key="2">
    <source>
        <dbReference type="EMBL" id="EEG30593.1"/>
    </source>
</evidence>
<evidence type="ECO:0000313" key="3">
    <source>
        <dbReference type="Proteomes" id="UP000003340"/>
    </source>
</evidence>
<organism evidence="2 3">
    <name type="scientific">[Clostridium] methylpentosum DSM 5476</name>
    <dbReference type="NCBI Taxonomy" id="537013"/>
    <lineage>
        <taxon>Bacteria</taxon>
        <taxon>Bacillati</taxon>
        <taxon>Bacillota</taxon>
        <taxon>Clostridia</taxon>
        <taxon>Eubacteriales</taxon>
        <taxon>Oscillospiraceae</taxon>
        <taxon>Oscillospiraceae incertae sedis</taxon>
    </lineage>
</organism>
<reference evidence="2 3" key="2">
    <citation type="submission" date="2009-02" db="EMBL/GenBank/DDBJ databases">
        <title>Draft genome sequence of Clostridium methylpentosum (DSM 5476).</title>
        <authorList>
            <person name="Sudarsanam P."/>
            <person name="Ley R."/>
            <person name="Guruge J."/>
            <person name="Turnbaugh P.J."/>
            <person name="Mahowald M."/>
            <person name="Liep D."/>
            <person name="Gordon J."/>
        </authorList>
    </citation>
    <scope>NUCLEOTIDE SEQUENCE [LARGE SCALE GENOMIC DNA]</scope>
    <source>
        <strain evidence="2 3">DSM 5476</strain>
    </source>
</reference>
<keyword evidence="3" id="KW-1185">Reference proteome</keyword>
<accession>C0ED80</accession>
<reference evidence="2 3" key="1">
    <citation type="submission" date="2009-01" db="EMBL/GenBank/DDBJ databases">
        <authorList>
            <person name="Fulton L."/>
            <person name="Clifton S."/>
            <person name="Fulton B."/>
            <person name="Xu J."/>
            <person name="Minx P."/>
            <person name="Pepin K.H."/>
            <person name="Johnson M."/>
            <person name="Bhonagiri V."/>
            <person name="Nash W.E."/>
            <person name="Mardis E.R."/>
            <person name="Wilson R.K."/>
        </authorList>
    </citation>
    <scope>NUCLEOTIDE SEQUENCE [LARGE SCALE GENOMIC DNA]</scope>
    <source>
        <strain evidence="2 3">DSM 5476</strain>
    </source>
</reference>
<feature type="compositionally biased region" description="Polar residues" evidence="1">
    <location>
        <begin position="1"/>
        <end position="11"/>
    </location>
</feature>
<dbReference type="HOGENOM" id="CLU_2859807_0_0_9"/>
<protein>
    <submittedName>
        <fullName evidence="2">Uncharacterized protein</fullName>
    </submittedName>
</protein>
<name>C0ED80_9FIRM</name>